<protein>
    <submittedName>
        <fullName evidence="1">Uncharacterized protein</fullName>
    </submittedName>
</protein>
<dbReference type="AlphaFoldDB" id="D3AJE8"/>
<accession>D3AJE8</accession>
<reference evidence="1 2" key="1">
    <citation type="submission" date="2010-01" db="EMBL/GenBank/DDBJ databases">
        <authorList>
            <person name="Weinstock G."/>
            <person name="Sodergren E."/>
            <person name="Clifton S."/>
            <person name="Fulton L."/>
            <person name="Fulton B."/>
            <person name="Courtney L."/>
            <person name="Fronick C."/>
            <person name="Harrison M."/>
            <person name="Strong C."/>
            <person name="Farmer C."/>
            <person name="Delahaunty K."/>
            <person name="Markovic C."/>
            <person name="Hall O."/>
            <person name="Minx P."/>
            <person name="Tomlinson C."/>
            <person name="Mitreva M."/>
            <person name="Nelson J."/>
            <person name="Hou S."/>
            <person name="Wollam A."/>
            <person name="Pepin K.H."/>
            <person name="Johnson M."/>
            <person name="Bhonagiri V."/>
            <person name="Nash W.E."/>
            <person name="Warren W."/>
            <person name="Chinwalla A."/>
            <person name="Mardis E.R."/>
            <person name="Wilson R.K."/>
        </authorList>
    </citation>
    <scope>NUCLEOTIDE SEQUENCE [LARGE SCALE GENOMIC DNA]</scope>
    <source>
        <strain evidence="1 2">DSM 13479</strain>
    </source>
</reference>
<gene>
    <name evidence="1" type="ORF">CLOSTHATH_03739</name>
</gene>
<evidence type="ECO:0000313" key="2">
    <source>
        <dbReference type="Proteomes" id="UP000004968"/>
    </source>
</evidence>
<evidence type="ECO:0000313" key="1">
    <source>
        <dbReference type="EMBL" id="EFC98068.1"/>
    </source>
</evidence>
<name>D3AJE8_9FIRM</name>
<comment type="caution">
    <text evidence="1">The sequence shown here is derived from an EMBL/GenBank/DDBJ whole genome shotgun (WGS) entry which is preliminary data.</text>
</comment>
<dbReference type="Proteomes" id="UP000004968">
    <property type="component" value="Unassembled WGS sequence"/>
</dbReference>
<dbReference type="HOGENOM" id="CLU_2973290_0_0_9"/>
<dbReference type="EMBL" id="ACIO01000312">
    <property type="protein sequence ID" value="EFC98068.1"/>
    <property type="molecule type" value="Genomic_DNA"/>
</dbReference>
<sequence length="58" mass="6310">MSRVNLPLTPEIHPAASAYRLQSVPLIQSLMTALSVGDALFLSSFLNQSLFLSLSSYL</sequence>
<organism evidence="1 2">
    <name type="scientific">Hungatella hathewayi DSM 13479</name>
    <dbReference type="NCBI Taxonomy" id="566550"/>
    <lineage>
        <taxon>Bacteria</taxon>
        <taxon>Bacillati</taxon>
        <taxon>Bacillota</taxon>
        <taxon>Clostridia</taxon>
        <taxon>Lachnospirales</taxon>
        <taxon>Lachnospiraceae</taxon>
        <taxon>Hungatella</taxon>
    </lineage>
</organism>
<proteinExistence type="predicted"/>